<dbReference type="RefSeq" id="WP_119704365.1">
    <property type="nucleotide sequence ID" value="NZ_JBHSOI010000002.1"/>
</dbReference>
<gene>
    <name evidence="3" type="ORF">DX116_11225</name>
</gene>
<dbReference type="Pfam" id="PF02021">
    <property type="entry name" value="UPF0102"/>
    <property type="match status" value="1"/>
</dbReference>
<accession>A0A371P328</accession>
<comment type="similarity">
    <text evidence="1 2">Belongs to the UPF0102 family.</text>
</comment>
<protein>
    <recommendedName>
        <fullName evidence="2">UPF0102 protein DX116_11225</fullName>
    </recommendedName>
</protein>
<proteinExistence type="inferred from homology"/>
<reference evidence="3 4" key="1">
    <citation type="submission" date="2018-08" db="EMBL/GenBank/DDBJ databases">
        <title>Aeromicrobium sp. M2KJ-4, whole genome shotgun sequence.</title>
        <authorList>
            <person name="Tuo L."/>
        </authorList>
    </citation>
    <scope>NUCLEOTIDE SEQUENCE [LARGE SCALE GENOMIC DNA]</scope>
    <source>
        <strain evidence="3 4">M2KJ-4</strain>
    </source>
</reference>
<keyword evidence="4" id="KW-1185">Reference proteome</keyword>
<dbReference type="PANTHER" id="PTHR34039:SF1">
    <property type="entry name" value="UPF0102 PROTEIN YRAN"/>
    <property type="match status" value="1"/>
</dbReference>
<dbReference type="InterPro" id="IPR003509">
    <property type="entry name" value="UPF0102_YraN-like"/>
</dbReference>
<organism evidence="3 4">
    <name type="scientific">Aeromicrobium endophyticum</name>
    <dbReference type="NCBI Taxonomy" id="2292704"/>
    <lineage>
        <taxon>Bacteria</taxon>
        <taxon>Bacillati</taxon>
        <taxon>Actinomycetota</taxon>
        <taxon>Actinomycetes</taxon>
        <taxon>Propionibacteriales</taxon>
        <taxon>Nocardioidaceae</taxon>
        <taxon>Aeromicrobium</taxon>
    </lineage>
</organism>
<dbReference type="SUPFAM" id="SSF52980">
    <property type="entry name" value="Restriction endonuclease-like"/>
    <property type="match status" value="1"/>
</dbReference>
<dbReference type="AlphaFoldDB" id="A0A371P328"/>
<sequence length="120" mass="13050">MTYERSKSVGDYGERVAADHLRSLGMVVLATQWRCRYGEIDIVARDGSTLVICEVKTRTSSQHGGPFEAVTGQKAARLRRLASHWLEVHDVSPPSVRIDVVSVVVPPKGGPVVERIAGVA</sequence>
<dbReference type="InterPro" id="IPR011335">
    <property type="entry name" value="Restrct_endonuc-II-like"/>
</dbReference>
<dbReference type="Gene3D" id="3.40.1350.10">
    <property type="match status" value="1"/>
</dbReference>
<dbReference type="PANTHER" id="PTHR34039">
    <property type="entry name" value="UPF0102 PROTEIN YRAN"/>
    <property type="match status" value="1"/>
</dbReference>
<evidence type="ECO:0000256" key="2">
    <source>
        <dbReference type="HAMAP-Rule" id="MF_00048"/>
    </source>
</evidence>
<dbReference type="NCBIfam" id="NF009154">
    <property type="entry name" value="PRK12497.3-3"/>
    <property type="match status" value="1"/>
</dbReference>
<evidence type="ECO:0000313" key="4">
    <source>
        <dbReference type="Proteomes" id="UP000265581"/>
    </source>
</evidence>
<evidence type="ECO:0000256" key="1">
    <source>
        <dbReference type="ARBA" id="ARBA00006738"/>
    </source>
</evidence>
<dbReference type="HAMAP" id="MF_00048">
    <property type="entry name" value="UPF0102"/>
    <property type="match status" value="1"/>
</dbReference>
<dbReference type="OrthoDB" id="9794876at2"/>
<evidence type="ECO:0000313" key="3">
    <source>
        <dbReference type="EMBL" id="REK69766.1"/>
    </source>
</evidence>
<name>A0A371P328_9ACTN</name>
<dbReference type="Proteomes" id="UP000265581">
    <property type="component" value="Unassembled WGS sequence"/>
</dbReference>
<dbReference type="NCBIfam" id="NF009150">
    <property type="entry name" value="PRK12497.1-3"/>
    <property type="match status" value="1"/>
</dbReference>
<dbReference type="InterPro" id="IPR011856">
    <property type="entry name" value="tRNA_endonuc-like_dom_sf"/>
</dbReference>
<comment type="caution">
    <text evidence="3">The sequence shown here is derived from an EMBL/GenBank/DDBJ whole genome shotgun (WGS) entry which is preliminary data.</text>
</comment>
<dbReference type="CDD" id="cd20736">
    <property type="entry name" value="PoNe_Nuclease"/>
    <property type="match status" value="1"/>
</dbReference>
<dbReference type="EMBL" id="QUBR01000002">
    <property type="protein sequence ID" value="REK69766.1"/>
    <property type="molecule type" value="Genomic_DNA"/>
</dbReference>
<dbReference type="GO" id="GO:0003676">
    <property type="term" value="F:nucleic acid binding"/>
    <property type="evidence" value="ECO:0007669"/>
    <property type="project" value="InterPro"/>
</dbReference>